<evidence type="ECO:0000256" key="1">
    <source>
        <dbReference type="SAM" id="Phobius"/>
    </source>
</evidence>
<gene>
    <name evidence="2" type="ORF">COCSUDRAFT_32222</name>
</gene>
<protein>
    <submittedName>
        <fullName evidence="2">Uncharacterized protein</fullName>
    </submittedName>
</protein>
<reference evidence="2 3" key="1">
    <citation type="journal article" date="2012" name="Genome Biol.">
        <title>The genome of the polar eukaryotic microalga coccomyxa subellipsoidea reveals traits of cold adaptation.</title>
        <authorList>
            <person name="Blanc G."/>
            <person name="Agarkova I."/>
            <person name="Grimwood J."/>
            <person name="Kuo A."/>
            <person name="Brueggeman A."/>
            <person name="Dunigan D."/>
            <person name="Gurnon J."/>
            <person name="Ladunga I."/>
            <person name="Lindquist E."/>
            <person name="Lucas S."/>
            <person name="Pangilinan J."/>
            <person name="Proschold T."/>
            <person name="Salamov A."/>
            <person name="Schmutz J."/>
            <person name="Weeks D."/>
            <person name="Yamada T."/>
            <person name="Claverie J.M."/>
            <person name="Grigoriev I."/>
            <person name="Van Etten J."/>
            <person name="Lomsadze A."/>
            <person name="Borodovsky M."/>
        </authorList>
    </citation>
    <scope>NUCLEOTIDE SEQUENCE [LARGE SCALE GENOMIC DNA]</scope>
    <source>
        <strain evidence="2 3">C-169</strain>
    </source>
</reference>
<sequence length="101" mass="11463">MIDTFRASYLAICCQILLLVVSGFITRLVLVLLAEELEQIGLGLMLKVGQKSIWSYRRRTFFLTITFCSRGSSCIIGRHAVLGLQRQRCIPTNTRKYASAY</sequence>
<comment type="caution">
    <text evidence="2">The sequence shown here is derived from an EMBL/GenBank/DDBJ whole genome shotgun (WGS) entry which is preliminary data.</text>
</comment>
<keyword evidence="1" id="KW-1133">Transmembrane helix</keyword>
<accession>I0Z7H2</accession>
<evidence type="ECO:0000313" key="2">
    <source>
        <dbReference type="EMBL" id="EIE26591.1"/>
    </source>
</evidence>
<organism evidence="2 3">
    <name type="scientific">Coccomyxa subellipsoidea (strain C-169)</name>
    <name type="common">Green microalga</name>
    <dbReference type="NCBI Taxonomy" id="574566"/>
    <lineage>
        <taxon>Eukaryota</taxon>
        <taxon>Viridiplantae</taxon>
        <taxon>Chlorophyta</taxon>
        <taxon>core chlorophytes</taxon>
        <taxon>Trebouxiophyceae</taxon>
        <taxon>Trebouxiophyceae incertae sedis</taxon>
        <taxon>Coccomyxaceae</taxon>
        <taxon>Coccomyxa</taxon>
        <taxon>Coccomyxa subellipsoidea</taxon>
    </lineage>
</organism>
<dbReference type="EMBL" id="AGSI01000002">
    <property type="protein sequence ID" value="EIE26591.1"/>
    <property type="molecule type" value="Genomic_DNA"/>
</dbReference>
<dbReference type="AlphaFoldDB" id="I0Z7H2"/>
<evidence type="ECO:0000313" key="3">
    <source>
        <dbReference type="Proteomes" id="UP000007264"/>
    </source>
</evidence>
<keyword evidence="1" id="KW-0472">Membrane</keyword>
<dbReference type="Proteomes" id="UP000007264">
    <property type="component" value="Unassembled WGS sequence"/>
</dbReference>
<keyword evidence="3" id="KW-1185">Reference proteome</keyword>
<name>I0Z7H2_COCSC</name>
<dbReference type="KEGG" id="csl:COCSUDRAFT_32222"/>
<dbReference type="RefSeq" id="XP_005651135.1">
    <property type="nucleotide sequence ID" value="XM_005651078.1"/>
</dbReference>
<keyword evidence="1" id="KW-0812">Transmembrane</keyword>
<dbReference type="GeneID" id="17044601"/>
<feature type="transmembrane region" description="Helical" evidence="1">
    <location>
        <begin position="7"/>
        <end position="34"/>
    </location>
</feature>
<proteinExistence type="predicted"/>